<reference evidence="1" key="1">
    <citation type="journal article" date="2015" name="Nature">
        <title>Complex archaea that bridge the gap between prokaryotes and eukaryotes.</title>
        <authorList>
            <person name="Spang A."/>
            <person name="Saw J.H."/>
            <person name="Jorgensen S.L."/>
            <person name="Zaremba-Niedzwiedzka K."/>
            <person name="Martijn J."/>
            <person name="Lind A.E."/>
            <person name="van Eijk R."/>
            <person name="Schleper C."/>
            <person name="Guy L."/>
            <person name="Ettema T.J."/>
        </authorList>
    </citation>
    <scope>NUCLEOTIDE SEQUENCE</scope>
</reference>
<comment type="caution">
    <text evidence="1">The sequence shown here is derived from an EMBL/GenBank/DDBJ whole genome shotgun (WGS) entry which is preliminary data.</text>
</comment>
<dbReference type="AlphaFoldDB" id="A0A0F9GGG2"/>
<organism evidence="1">
    <name type="scientific">marine sediment metagenome</name>
    <dbReference type="NCBI Taxonomy" id="412755"/>
    <lineage>
        <taxon>unclassified sequences</taxon>
        <taxon>metagenomes</taxon>
        <taxon>ecological metagenomes</taxon>
    </lineage>
</organism>
<protein>
    <submittedName>
        <fullName evidence="1">Uncharacterized protein</fullName>
    </submittedName>
</protein>
<dbReference type="EMBL" id="LAZR01020218">
    <property type="protein sequence ID" value="KKL89686.1"/>
    <property type="molecule type" value="Genomic_DNA"/>
</dbReference>
<sequence>MTAPYATGRTQCVHHDRIEMPHGPVSIGVCQLCGREREYDTSLFYEYNVKESLKKTPVQYQQERIWDD</sequence>
<gene>
    <name evidence="1" type="ORF">LCGC14_1912190</name>
</gene>
<accession>A0A0F9GGG2</accession>
<proteinExistence type="predicted"/>
<evidence type="ECO:0000313" key="1">
    <source>
        <dbReference type="EMBL" id="KKL89686.1"/>
    </source>
</evidence>
<name>A0A0F9GGG2_9ZZZZ</name>